<evidence type="ECO:0000259" key="2">
    <source>
        <dbReference type="Pfam" id="PF09967"/>
    </source>
</evidence>
<dbReference type="OrthoDB" id="9809307at2"/>
<feature type="compositionally biased region" description="Basic and acidic residues" evidence="1">
    <location>
        <begin position="181"/>
        <end position="191"/>
    </location>
</feature>
<gene>
    <name evidence="4" type="ORF">KGMB03357_07670</name>
</gene>
<comment type="caution">
    <text evidence="4">The sequence shown here is derived from an EMBL/GenBank/DDBJ whole genome shotgun (WGS) entry which is preliminary data.</text>
</comment>
<dbReference type="InterPro" id="IPR018698">
    <property type="entry name" value="VWA-like_dom"/>
</dbReference>
<dbReference type="Pfam" id="PF09967">
    <property type="entry name" value="DUF2201"/>
    <property type="match status" value="1"/>
</dbReference>
<keyword evidence="5" id="KW-1185">Reference proteome</keyword>
<proteinExistence type="predicted"/>
<evidence type="ECO:0000256" key="1">
    <source>
        <dbReference type="SAM" id="MobiDB-lite"/>
    </source>
</evidence>
<dbReference type="InterPro" id="IPR036465">
    <property type="entry name" value="vWFA_dom_sf"/>
</dbReference>
<feature type="region of interest" description="Disordered" evidence="1">
    <location>
        <begin position="181"/>
        <end position="213"/>
    </location>
</feature>
<dbReference type="Pfam" id="PF13203">
    <property type="entry name" value="DUF2201_N"/>
    <property type="match status" value="1"/>
</dbReference>
<dbReference type="InterPro" id="IPR025154">
    <property type="entry name" value="Put_metallopeptidase_dom"/>
</dbReference>
<feature type="domain" description="VWA-like" evidence="2">
    <location>
        <begin position="309"/>
        <end position="446"/>
    </location>
</feature>
<dbReference type="AlphaFoldDB" id="A0A401LC20"/>
<evidence type="ECO:0000313" key="5">
    <source>
        <dbReference type="Proteomes" id="UP000287361"/>
    </source>
</evidence>
<sequence length="463" mass="54374">MNETHQNLIRIGTDILSASRNELYLSMRFLDLALSGLRYEMNLSSLYVGTDGEKILFNPRYLVQRYLSDRVLVNRAYLHMVLHCLFRHPFHLNHRDEELWHLACDIAVESIVDSLSVKAVRLVVSDKRNEMYDMLRRELKVLSAEGIYRVLEEKKLSLQEFGKLQLEFWVDDHVFWEHQKDDEDENSKDGDNQDNSNDQQQEQEEQDEKQQQLEEKWTEIGEKTETNLETYSKDMGAEAGELLQYLKVENRERYDYRQFLQKFVTLKEDIRVDEDAFDFIFYTYGLQMYGNLPLIEALEYKEVKKVEELVIAIDTSESCEGETVKRFLEETYAILSSSESFFHKMNVHIIQCDAAVQMDKRITSKEELAQFMEDFALRGSGGTDFRPVFQYVDQLIAERAFQNLKGLIYFTDGYGTFPKRRPPYDAAFVFYHEDYTDVGVPPWAMKLILGKEDLSLGLPSHGR</sequence>
<dbReference type="PANTHER" id="PTHR38730">
    <property type="entry name" value="SLL7028 PROTEIN"/>
    <property type="match status" value="1"/>
</dbReference>
<name>A0A401LC20_9FIRM</name>
<reference evidence="4 5" key="1">
    <citation type="submission" date="2018-10" db="EMBL/GenBank/DDBJ databases">
        <title>Draft Genome Sequence of Anaerotignum sp. KCTC 15736.</title>
        <authorList>
            <person name="Choi S.H."/>
            <person name="Kim J.S."/>
            <person name="Kang S.W."/>
            <person name="Lee J.S."/>
            <person name="Park S.H."/>
        </authorList>
    </citation>
    <scope>NUCLEOTIDE SEQUENCE [LARGE SCALE GENOMIC DNA]</scope>
    <source>
        <strain evidence="4 5">KCTC 15736</strain>
    </source>
</reference>
<dbReference type="SUPFAM" id="SSF53300">
    <property type="entry name" value="vWA-like"/>
    <property type="match status" value="1"/>
</dbReference>
<evidence type="ECO:0000313" key="4">
    <source>
        <dbReference type="EMBL" id="GCB29106.1"/>
    </source>
</evidence>
<dbReference type="CDD" id="cd00198">
    <property type="entry name" value="vWFA"/>
    <property type="match status" value="1"/>
</dbReference>
<dbReference type="PANTHER" id="PTHR38730:SF1">
    <property type="entry name" value="SLL7028 PROTEIN"/>
    <property type="match status" value="1"/>
</dbReference>
<evidence type="ECO:0000259" key="3">
    <source>
        <dbReference type="Pfam" id="PF13203"/>
    </source>
</evidence>
<organism evidence="4 5">
    <name type="scientific">Anaerotignum faecicola</name>
    <dbReference type="NCBI Taxonomy" id="2358141"/>
    <lineage>
        <taxon>Bacteria</taxon>
        <taxon>Bacillati</taxon>
        <taxon>Bacillota</taxon>
        <taxon>Clostridia</taxon>
        <taxon>Lachnospirales</taxon>
        <taxon>Anaerotignaceae</taxon>
        <taxon>Anaerotignum</taxon>
    </lineage>
</organism>
<protein>
    <recommendedName>
        <fullName evidence="6">Metallopeptidase</fullName>
    </recommendedName>
</protein>
<dbReference type="EMBL" id="BHVZ01000001">
    <property type="protein sequence ID" value="GCB29106.1"/>
    <property type="molecule type" value="Genomic_DNA"/>
</dbReference>
<dbReference type="Proteomes" id="UP000287361">
    <property type="component" value="Unassembled WGS sequence"/>
</dbReference>
<feature type="domain" description="Putative metallopeptidase" evidence="3">
    <location>
        <begin position="48"/>
        <end position="265"/>
    </location>
</feature>
<evidence type="ECO:0008006" key="6">
    <source>
        <dbReference type="Google" id="ProtNLM"/>
    </source>
</evidence>
<accession>A0A401LC20</accession>